<dbReference type="PROSITE" id="PS50195">
    <property type="entry name" value="PX"/>
    <property type="match status" value="1"/>
</dbReference>
<dbReference type="AlphaFoldDB" id="A0AB34JF76"/>
<feature type="compositionally biased region" description="Basic and acidic residues" evidence="1">
    <location>
        <begin position="165"/>
        <end position="176"/>
    </location>
</feature>
<feature type="compositionally biased region" description="Polar residues" evidence="1">
    <location>
        <begin position="389"/>
        <end position="398"/>
    </location>
</feature>
<dbReference type="EMBL" id="JBGBPQ010000009">
    <property type="protein sequence ID" value="KAL1520128.1"/>
    <property type="molecule type" value="Genomic_DNA"/>
</dbReference>
<dbReference type="Gene3D" id="3.30.1520.10">
    <property type="entry name" value="Phox-like domain"/>
    <property type="match status" value="1"/>
</dbReference>
<feature type="compositionally biased region" description="Low complexity" evidence="1">
    <location>
        <begin position="150"/>
        <end position="161"/>
    </location>
</feature>
<keyword evidence="4" id="KW-1185">Reference proteome</keyword>
<dbReference type="InterPro" id="IPR036871">
    <property type="entry name" value="PX_dom_sf"/>
</dbReference>
<feature type="domain" description="PX" evidence="2">
    <location>
        <begin position="13"/>
        <end position="125"/>
    </location>
</feature>
<feature type="compositionally biased region" description="Pro residues" evidence="1">
    <location>
        <begin position="288"/>
        <end position="302"/>
    </location>
</feature>
<feature type="compositionally biased region" description="Polar residues" evidence="1">
    <location>
        <begin position="465"/>
        <end position="477"/>
    </location>
</feature>
<reference evidence="3 4" key="1">
    <citation type="journal article" date="2024" name="Science">
        <title>Giant polyketide synthase enzymes in the biosynthesis of giant marine polyether toxins.</title>
        <authorList>
            <person name="Fallon T.R."/>
            <person name="Shende V.V."/>
            <person name="Wierzbicki I.H."/>
            <person name="Pendleton A.L."/>
            <person name="Watervoot N.F."/>
            <person name="Auber R.P."/>
            <person name="Gonzalez D.J."/>
            <person name="Wisecaver J.H."/>
            <person name="Moore B.S."/>
        </authorList>
    </citation>
    <scope>NUCLEOTIDE SEQUENCE [LARGE SCALE GENOMIC DNA]</scope>
    <source>
        <strain evidence="3 4">12B1</strain>
    </source>
</reference>
<comment type="caution">
    <text evidence="3">The sequence shown here is derived from an EMBL/GenBank/DDBJ whole genome shotgun (WGS) entry which is preliminary data.</text>
</comment>
<name>A0AB34JF76_PRYPA</name>
<proteinExistence type="predicted"/>
<dbReference type="GO" id="GO:0035091">
    <property type="term" value="F:phosphatidylinositol binding"/>
    <property type="evidence" value="ECO:0007669"/>
    <property type="project" value="InterPro"/>
</dbReference>
<feature type="region of interest" description="Disordered" evidence="1">
    <location>
        <begin position="251"/>
        <end position="485"/>
    </location>
</feature>
<accession>A0AB34JF76</accession>
<organism evidence="3 4">
    <name type="scientific">Prymnesium parvum</name>
    <name type="common">Toxic golden alga</name>
    <dbReference type="NCBI Taxonomy" id="97485"/>
    <lineage>
        <taxon>Eukaryota</taxon>
        <taxon>Haptista</taxon>
        <taxon>Haptophyta</taxon>
        <taxon>Prymnesiophyceae</taxon>
        <taxon>Prymnesiales</taxon>
        <taxon>Prymnesiaceae</taxon>
        <taxon>Prymnesium</taxon>
    </lineage>
</organism>
<evidence type="ECO:0000259" key="2">
    <source>
        <dbReference type="PROSITE" id="PS50195"/>
    </source>
</evidence>
<evidence type="ECO:0000256" key="1">
    <source>
        <dbReference type="SAM" id="MobiDB-lite"/>
    </source>
</evidence>
<feature type="region of interest" description="Disordered" evidence="1">
    <location>
        <begin position="128"/>
        <end position="176"/>
    </location>
</feature>
<feature type="compositionally biased region" description="Low complexity" evidence="1">
    <location>
        <begin position="406"/>
        <end position="416"/>
    </location>
</feature>
<protein>
    <recommendedName>
        <fullName evidence="2">PX domain-containing protein</fullName>
    </recommendedName>
</protein>
<gene>
    <name evidence="3" type="ORF">AB1Y20_023600</name>
</gene>
<evidence type="ECO:0000313" key="3">
    <source>
        <dbReference type="EMBL" id="KAL1520128.1"/>
    </source>
</evidence>
<dbReference type="Proteomes" id="UP001515480">
    <property type="component" value="Unassembled WGS sequence"/>
</dbReference>
<feature type="compositionally biased region" description="Low complexity" evidence="1">
    <location>
        <begin position="341"/>
        <end position="358"/>
    </location>
</feature>
<sequence length="485" mass="50309">MAALLDARIVDTRKEFEKDALFTAVHGMSNSYLLFAIEIRHAGRAWVVWRRYKQFEHVRKALAARCVAARAPLPAKGVGLHVTSKPAAAERRAALEAWLRPVLLEGAALAHPAFLEFIGFPGPDAEGKSLAADGEAQAASPRPSEAEHQSAAGGPPAVAPASAPPREEGGLRAAGEESSLHRWLEAIKPGYGSRFSAAFEAVGIEDECDFRDVDDELMAAIEAELRSKGAKLLQLQRLRRALCAAGAPLAEHAKPTPDGAAAAASCDDPSRPTSTTGTLLPPHLGAVSPPPPPPPPPLPQQPSTPLRKSVSAPSNGSPGVPVDAMTELKQRLASGEPLLRPTAGSPAAADAPATGEADPMAELLRKLKDGTARASLRRSPGSCEFVGSTPDSTASTPPEGTPPKSPSAARESAAESFSLHTPASSACGARGGSSEGGVESDRGGDVASHVADRSSLGEGPEASPTEPSQTPRSNEVVYSNDEDFY</sequence>
<dbReference type="SUPFAM" id="SSF64268">
    <property type="entry name" value="PX domain"/>
    <property type="match status" value="1"/>
</dbReference>
<dbReference type="Pfam" id="PF00787">
    <property type="entry name" value="PX"/>
    <property type="match status" value="1"/>
</dbReference>
<evidence type="ECO:0000313" key="4">
    <source>
        <dbReference type="Proteomes" id="UP001515480"/>
    </source>
</evidence>
<dbReference type="InterPro" id="IPR001683">
    <property type="entry name" value="PX_dom"/>
</dbReference>